<keyword evidence="9" id="KW-0539">Nucleus</keyword>
<evidence type="ECO:0000256" key="5">
    <source>
        <dbReference type="ARBA" id="ARBA00022853"/>
    </source>
</evidence>
<feature type="compositionally biased region" description="Basic residues" evidence="12">
    <location>
        <begin position="377"/>
        <end position="386"/>
    </location>
</feature>
<dbReference type="EMBL" id="HBGK01008770">
    <property type="protein sequence ID" value="CAD9275653.1"/>
    <property type="molecule type" value="Transcribed_RNA"/>
</dbReference>
<dbReference type="SMART" id="SM00297">
    <property type="entry name" value="BROMO"/>
    <property type="match status" value="2"/>
</dbReference>
<feature type="compositionally biased region" description="Polar residues" evidence="12">
    <location>
        <begin position="1115"/>
        <end position="1124"/>
    </location>
</feature>
<dbReference type="SMART" id="SM01250">
    <property type="entry name" value="KAT11"/>
    <property type="match status" value="1"/>
</dbReference>
<keyword evidence="7 11" id="KW-0103">Bromodomain</keyword>
<evidence type="ECO:0000256" key="3">
    <source>
        <dbReference type="ARBA" id="ARBA00013184"/>
    </source>
</evidence>
<reference evidence="15" key="1">
    <citation type="submission" date="2021-01" db="EMBL/GenBank/DDBJ databases">
        <authorList>
            <person name="Corre E."/>
            <person name="Pelletier E."/>
            <person name="Niang G."/>
            <person name="Scheremetjew M."/>
            <person name="Finn R."/>
            <person name="Kale V."/>
            <person name="Holt S."/>
            <person name="Cochrane G."/>
            <person name="Meng A."/>
            <person name="Brown T."/>
            <person name="Cohen L."/>
        </authorList>
    </citation>
    <scope>NUCLEOTIDE SEQUENCE</scope>
    <source>
        <strain evidence="15">CCMP 410</strain>
    </source>
</reference>
<dbReference type="InterPro" id="IPR018359">
    <property type="entry name" value="Bromodomain_CS"/>
</dbReference>
<dbReference type="PROSITE" id="PS50014">
    <property type="entry name" value="BROMODOMAIN_2"/>
    <property type="match status" value="2"/>
</dbReference>
<evidence type="ECO:0000256" key="4">
    <source>
        <dbReference type="ARBA" id="ARBA00022679"/>
    </source>
</evidence>
<dbReference type="EC" id="2.3.1.48" evidence="3"/>
<evidence type="ECO:0000256" key="12">
    <source>
        <dbReference type="SAM" id="MobiDB-lite"/>
    </source>
</evidence>
<keyword evidence="4" id="KW-0808">Transferase</keyword>
<name>A0A7S1UQR6_9STRA</name>
<dbReference type="GO" id="GO:0045944">
    <property type="term" value="P:positive regulation of transcription by RNA polymerase II"/>
    <property type="evidence" value="ECO:0007669"/>
    <property type="project" value="TreeGrafter"/>
</dbReference>
<evidence type="ECO:0000259" key="13">
    <source>
        <dbReference type="PROSITE" id="PS50014"/>
    </source>
</evidence>
<dbReference type="SUPFAM" id="SSF57903">
    <property type="entry name" value="FYVE/PHD zinc finger"/>
    <property type="match status" value="1"/>
</dbReference>
<dbReference type="PROSITE" id="PS51727">
    <property type="entry name" value="CBP_P300_HAT"/>
    <property type="match status" value="1"/>
</dbReference>
<accession>A0A7S1UQR6</accession>
<feature type="compositionally biased region" description="Polar residues" evidence="12">
    <location>
        <begin position="74"/>
        <end position="90"/>
    </location>
</feature>
<keyword evidence="8" id="KW-0804">Transcription</keyword>
<dbReference type="GO" id="GO:0031490">
    <property type="term" value="F:chromatin DNA binding"/>
    <property type="evidence" value="ECO:0007669"/>
    <property type="project" value="TreeGrafter"/>
</dbReference>
<feature type="domain" description="Bromo" evidence="13">
    <location>
        <begin position="167"/>
        <end position="239"/>
    </location>
</feature>
<organism evidence="15">
    <name type="scientific">Grammatophora oceanica</name>
    <dbReference type="NCBI Taxonomy" id="210454"/>
    <lineage>
        <taxon>Eukaryota</taxon>
        <taxon>Sar</taxon>
        <taxon>Stramenopiles</taxon>
        <taxon>Ochrophyta</taxon>
        <taxon>Bacillariophyta</taxon>
        <taxon>Fragilariophyceae</taxon>
        <taxon>Fragilariophycidae</taxon>
        <taxon>Rhabdonematales</taxon>
        <taxon>Grammatophoraceae</taxon>
        <taxon>Grammatophora</taxon>
    </lineage>
</organism>
<feature type="compositionally biased region" description="Low complexity" evidence="12">
    <location>
        <begin position="339"/>
        <end position="350"/>
    </location>
</feature>
<feature type="compositionally biased region" description="Acidic residues" evidence="12">
    <location>
        <begin position="93"/>
        <end position="110"/>
    </location>
</feature>
<dbReference type="Gene3D" id="1.20.920.10">
    <property type="entry name" value="Bromodomain-like"/>
    <property type="match status" value="2"/>
</dbReference>
<feature type="domain" description="Bromo" evidence="13">
    <location>
        <begin position="907"/>
        <end position="979"/>
    </location>
</feature>
<evidence type="ECO:0000256" key="8">
    <source>
        <dbReference type="ARBA" id="ARBA00023163"/>
    </source>
</evidence>
<comment type="catalytic activity">
    <reaction evidence="10">
        <text>L-lysyl-[protein] + acetyl-CoA = N(6)-acetyl-L-lysyl-[protein] + CoA + H(+)</text>
        <dbReference type="Rhea" id="RHEA:45948"/>
        <dbReference type="Rhea" id="RHEA-COMP:9752"/>
        <dbReference type="Rhea" id="RHEA-COMP:10731"/>
        <dbReference type="ChEBI" id="CHEBI:15378"/>
        <dbReference type="ChEBI" id="CHEBI:29969"/>
        <dbReference type="ChEBI" id="CHEBI:57287"/>
        <dbReference type="ChEBI" id="CHEBI:57288"/>
        <dbReference type="ChEBI" id="CHEBI:61930"/>
        <dbReference type="EC" id="2.3.1.48"/>
    </reaction>
</comment>
<dbReference type="InterPro" id="IPR013178">
    <property type="entry name" value="Histone_AcTrfase_Rtt109/CBP"/>
</dbReference>
<comment type="subcellular location">
    <subcellularLocation>
        <location evidence="2">Nucleus</location>
    </subcellularLocation>
</comment>
<dbReference type="InterPro" id="IPR013083">
    <property type="entry name" value="Znf_RING/FYVE/PHD"/>
</dbReference>
<dbReference type="GO" id="GO:0005667">
    <property type="term" value="C:transcription regulator complex"/>
    <property type="evidence" value="ECO:0007669"/>
    <property type="project" value="TreeGrafter"/>
</dbReference>
<dbReference type="PRINTS" id="PR00503">
    <property type="entry name" value="BROMODOMAIN"/>
</dbReference>
<feature type="region of interest" description="Disordered" evidence="12">
    <location>
        <begin position="299"/>
        <end position="320"/>
    </location>
</feature>
<dbReference type="PANTHER" id="PTHR13808">
    <property type="entry name" value="CBP/P300-RELATED"/>
    <property type="match status" value="1"/>
</dbReference>
<dbReference type="SUPFAM" id="SSF47370">
    <property type="entry name" value="Bromodomain"/>
    <property type="match status" value="2"/>
</dbReference>
<feature type="domain" description="CBP/p300-type HAT" evidence="14">
    <location>
        <begin position="593"/>
        <end position="1320"/>
    </location>
</feature>
<dbReference type="GO" id="GO:0000123">
    <property type="term" value="C:histone acetyltransferase complex"/>
    <property type="evidence" value="ECO:0007669"/>
    <property type="project" value="TreeGrafter"/>
</dbReference>
<evidence type="ECO:0000256" key="9">
    <source>
        <dbReference type="ARBA" id="ARBA00023242"/>
    </source>
</evidence>
<evidence type="ECO:0000256" key="6">
    <source>
        <dbReference type="ARBA" id="ARBA00023015"/>
    </source>
</evidence>
<evidence type="ECO:0000256" key="1">
    <source>
        <dbReference type="ARBA" id="ARBA00002581"/>
    </source>
</evidence>
<feature type="region of interest" description="Disordered" evidence="12">
    <location>
        <begin position="332"/>
        <end position="389"/>
    </location>
</feature>
<comment type="function">
    <text evidence="1">Acetyltransferase enzyme. Acetylates histones, giving a specific tag for transcriptional activation.</text>
</comment>
<feature type="region of interest" description="Disordered" evidence="12">
    <location>
        <begin position="1063"/>
        <end position="1134"/>
    </location>
</feature>
<keyword evidence="6" id="KW-0805">Transcription regulation</keyword>
<dbReference type="InterPro" id="IPR011011">
    <property type="entry name" value="Znf_FYVE_PHD"/>
</dbReference>
<dbReference type="InterPro" id="IPR036427">
    <property type="entry name" value="Bromodomain-like_sf"/>
</dbReference>
<feature type="region of interest" description="Disordered" evidence="12">
    <location>
        <begin position="1193"/>
        <end position="1224"/>
    </location>
</feature>
<proteinExistence type="predicted"/>
<feature type="compositionally biased region" description="Basic residues" evidence="12">
    <location>
        <begin position="1193"/>
        <end position="1202"/>
    </location>
</feature>
<dbReference type="Pfam" id="PF08214">
    <property type="entry name" value="HAT_KAT11"/>
    <property type="match status" value="1"/>
</dbReference>
<sequence>MTVGTPTSLSDAPSSLDASDLGTTSKPDSTFCEEDTVPSKIDDDDSSENDASGSPSRVGSKKRRRSSAAGTGPTVLSQQSSGSSCAQYISSGGEDDDDDDGTGQEDCDNEVDSKPSATPTMELEIVPPLPNPLHLSKKLLSTHVHALRLEADLAPMRTIVARLLTNPTHNRRGIFNKPVDHVALNLVDYTKIVTRPMDLGTIKSKLHAVAYHSRAEVANDIRLTFTNAMSYNPPDNAVHICAKHLMKQFDEWYEVMRATVCSPLDEPGTPLPVKRTTGAALTISPWLTPRNIVPATASPVAGLRSSSKSKPTVAAPPYAPSITAPLLAPRLSDAGMDETSSSHADATTSTPKISDPVGQPQEDLKSPPVSGVDAPKKPGKKMHVHANWKDPGPMDCEKAMKRAMNIATKHAKHTCGSCLGRQCDMCHQGCLQHEPVLLICTGSNCSGTKIRKGATYYIAKDGSRQFCQRCYANLQAVLPHTSDQLETMGTAVRYKRDLLKRRNDEDVPERWLTCAKCSKGVHKVCALFNPYTDSAENWHCPSCVSGLESNEVEIKPSDEMDAENENELYSFVSGSDFPVKLSDVQFTGAREPQLRADDLPETPLSRFIQSKIRDCMKVSEVPNAHRTVSVRMISTTDKSFKVPEVVRNHFRMQQEEDRSQGVLPPSMVHYRSKAMMLFQKIDGFDVCIFCMYVQEYDGEDDEFDEGSKQAIQRKRVYIAYLDSVEHFRPRVCRTKVYHEMMVSYLATARARGFENAYIWACPPSRGNSFVFWNHPSSQRTPSKERLVAWYHGALSRAVSVGAVTDVTSLYETDFHEFMTSQEDAAVTLIPSKQQQGVLDGRLICPPLLDGDFWIEEAVRAHAANIARFMRSRSSLKIDEDKSSFEIDPLDVGCPATEIATLLRDRIIPHPSALPFRKPVNAAALKLKDYHKVIKKPMDLGTVYSSCLLGEYARLQDFVADVELVFSNAMRYNPKGNPVHDEAVALRKVFFDELEQGVISRWRVNGQTQHGDGWKRFGETSMSLDARIKVEEPVKTAVALPMAAMAGCSDEAKTQMIASVVNVVPNDSSPAPSPTPDGEKQTLSQPPQEAQPEQSVAMAPSEGKRLPKRSIKRTSSKQAVFQSSGRKPISLHSPTTIRRTSSFLSRSNSQGQIQPQAKRKLKLLTGGPEAIEHRMVGDDVWLLEKKPVLPIKAAKKLNGKRRKSTPDAEEEQPAPKRRRQSWLGEEVGATIRNMRTGFFSCSLVPKAEMSDDEQMKAGEFDKYIASFVSSGVEDDSVPSSIADQRHALLEFSQFRNLEFDTLRRAKYSTSVLLYHLHNSNAPGLIPCCTKCNHTIQDVRWHRVRATRDGRLPPTLRRRLPVPLEPRKEEELCGSCYHHTTPSKALEDFIPLPVSFKTYSA</sequence>
<feature type="compositionally biased region" description="Acidic residues" evidence="12">
    <location>
        <begin position="31"/>
        <end position="48"/>
    </location>
</feature>
<dbReference type="Gene3D" id="3.30.40.10">
    <property type="entry name" value="Zinc/RING finger domain, C3HC4 (zinc finger)"/>
    <property type="match status" value="1"/>
</dbReference>
<evidence type="ECO:0000256" key="7">
    <source>
        <dbReference type="ARBA" id="ARBA00023117"/>
    </source>
</evidence>
<dbReference type="GO" id="GO:0005634">
    <property type="term" value="C:nucleus"/>
    <property type="evidence" value="ECO:0007669"/>
    <property type="project" value="UniProtKB-SubCell"/>
</dbReference>
<gene>
    <name evidence="15" type="ORF">GOCE00092_LOCUS4561</name>
</gene>
<dbReference type="PROSITE" id="PS00633">
    <property type="entry name" value="BROMODOMAIN_1"/>
    <property type="match status" value="1"/>
</dbReference>
<feature type="compositionally biased region" description="Low complexity" evidence="12">
    <location>
        <begin position="1084"/>
        <end position="1093"/>
    </location>
</feature>
<dbReference type="GO" id="GO:0003713">
    <property type="term" value="F:transcription coactivator activity"/>
    <property type="evidence" value="ECO:0007669"/>
    <property type="project" value="TreeGrafter"/>
</dbReference>
<evidence type="ECO:0000256" key="11">
    <source>
        <dbReference type="PROSITE-ProRule" id="PRU00035"/>
    </source>
</evidence>
<dbReference type="GO" id="GO:0004402">
    <property type="term" value="F:histone acetyltransferase activity"/>
    <property type="evidence" value="ECO:0007669"/>
    <property type="project" value="InterPro"/>
</dbReference>
<feature type="region of interest" description="Disordered" evidence="12">
    <location>
        <begin position="1"/>
        <end position="119"/>
    </location>
</feature>
<feature type="compositionally biased region" description="Basic residues" evidence="12">
    <location>
        <begin position="1105"/>
        <end position="1114"/>
    </location>
</feature>
<evidence type="ECO:0000259" key="14">
    <source>
        <dbReference type="PROSITE" id="PS51727"/>
    </source>
</evidence>
<evidence type="ECO:0000256" key="2">
    <source>
        <dbReference type="ARBA" id="ARBA00004123"/>
    </source>
</evidence>
<dbReference type="Pfam" id="PF00439">
    <property type="entry name" value="Bromodomain"/>
    <property type="match status" value="2"/>
</dbReference>
<dbReference type="PANTHER" id="PTHR13808:SF1">
    <property type="entry name" value="HISTONE ACETYLTRANSFERASE"/>
    <property type="match status" value="1"/>
</dbReference>
<evidence type="ECO:0000256" key="10">
    <source>
        <dbReference type="ARBA" id="ARBA00048017"/>
    </source>
</evidence>
<dbReference type="InterPro" id="IPR031162">
    <property type="entry name" value="CBP_P300_HAT"/>
</dbReference>
<dbReference type="InterPro" id="IPR001487">
    <property type="entry name" value="Bromodomain"/>
</dbReference>
<protein>
    <recommendedName>
        <fullName evidence="3">histone acetyltransferase</fullName>
        <ecNumber evidence="3">2.3.1.48</ecNumber>
    </recommendedName>
</protein>
<evidence type="ECO:0000313" key="15">
    <source>
        <dbReference type="EMBL" id="CAD9275653.1"/>
    </source>
</evidence>
<keyword evidence="5" id="KW-0156">Chromatin regulator</keyword>
<feature type="compositionally biased region" description="Low complexity" evidence="12">
    <location>
        <begin position="1"/>
        <end position="21"/>
    </location>
</feature>